<comment type="caution">
    <text evidence="2">The sequence shown here is derived from an EMBL/GenBank/DDBJ whole genome shotgun (WGS) entry which is preliminary data.</text>
</comment>
<proteinExistence type="predicted"/>
<feature type="domain" description="Inositol 1,4,5-trisphosphate/ryanodine receptor" evidence="1">
    <location>
        <begin position="2"/>
        <end position="67"/>
    </location>
</feature>
<dbReference type="InterPro" id="IPR015925">
    <property type="entry name" value="Ryanodine_IP3_receptor"/>
</dbReference>
<dbReference type="GO" id="GO:0006941">
    <property type="term" value="P:striated muscle contraction"/>
    <property type="evidence" value="ECO:0007669"/>
    <property type="project" value="TreeGrafter"/>
</dbReference>
<dbReference type="GO" id="GO:0033017">
    <property type="term" value="C:sarcoplasmic reticulum membrane"/>
    <property type="evidence" value="ECO:0007669"/>
    <property type="project" value="TreeGrafter"/>
</dbReference>
<protein>
    <recommendedName>
        <fullName evidence="1">Inositol 1,4,5-trisphosphate/ryanodine receptor domain-containing protein</fullName>
    </recommendedName>
</protein>
<accession>A0A6A0HCS9</accession>
<dbReference type="GO" id="GO:0014808">
    <property type="term" value="P:release of sequestered calcium ion into cytosol by sarcoplasmic reticulum"/>
    <property type="evidence" value="ECO:0007669"/>
    <property type="project" value="TreeGrafter"/>
</dbReference>
<dbReference type="GO" id="GO:0042383">
    <property type="term" value="C:sarcolemma"/>
    <property type="evidence" value="ECO:0007669"/>
    <property type="project" value="TreeGrafter"/>
</dbReference>
<dbReference type="PANTHER" id="PTHR46399:SF8">
    <property type="entry name" value="B30.2_SPRY DOMAIN-CONTAINING PROTEIN"/>
    <property type="match status" value="1"/>
</dbReference>
<dbReference type="GO" id="GO:0034704">
    <property type="term" value="C:calcium channel complex"/>
    <property type="evidence" value="ECO:0007669"/>
    <property type="project" value="TreeGrafter"/>
</dbReference>
<reference evidence="2" key="2">
    <citation type="journal article" date="2018" name="Environ. Sci. Technol.">
        <title>The Toxicogenome of Hyalella azteca: A Model for Sediment Ecotoxicology and Evolutionary Toxicology.</title>
        <authorList>
            <person name="Poynton H.C."/>
            <person name="Hasenbein S."/>
            <person name="Benoit J.B."/>
            <person name="Sepulveda M.S."/>
            <person name="Poelchau M.F."/>
            <person name="Hughes D.S.T."/>
            <person name="Murali S.C."/>
            <person name="Chen S."/>
            <person name="Glastad K.M."/>
            <person name="Goodisman M.A.D."/>
            <person name="Werren J.H."/>
            <person name="Vineis J.H."/>
            <person name="Bowen J.L."/>
            <person name="Friedrich M."/>
            <person name="Jones J."/>
            <person name="Robertson H.M."/>
            <person name="Feyereisen R."/>
            <person name="Mechler-Hickson A."/>
            <person name="Mathers N."/>
            <person name="Lee C.E."/>
            <person name="Colbourne J.K."/>
            <person name="Biales A."/>
            <person name="Johnston J.S."/>
            <person name="Wellborn G.A."/>
            <person name="Rosendale A.J."/>
            <person name="Cridge A.G."/>
            <person name="Munoz-Torres M.C."/>
            <person name="Bain P.A."/>
            <person name="Manny A.R."/>
            <person name="Major K.M."/>
            <person name="Lambert F.N."/>
            <person name="Vulpe C.D."/>
            <person name="Tuck P."/>
            <person name="Blalock B.J."/>
            <person name="Lin Y.Y."/>
            <person name="Smith M.E."/>
            <person name="Ochoa-Acuna H."/>
            <person name="Chen M.M."/>
            <person name="Childers C.P."/>
            <person name="Qu J."/>
            <person name="Dugan S."/>
            <person name="Lee S.L."/>
            <person name="Chao H."/>
            <person name="Dinh H."/>
            <person name="Han Y."/>
            <person name="Doddapaneni H."/>
            <person name="Worley K.C."/>
            <person name="Muzny D.M."/>
            <person name="Gibbs R.A."/>
            <person name="Richards S."/>
        </authorList>
    </citation>
    <scope>NUCLEOTIDE SEQUENCE</scope>
    <source>
        <strain evidence="2">HAZT.00-mixed</strain>
        <tissue evidence="2">Whole organism</tissue>
    </source>
</reference>
<dbReference type="GO" id="GO:0005790">
    <property type="term" value="C:smooth endoplasmic reticulum"/>
    <property type="evidence" value="ECO:0007669"/>
    <property type="project" value="TreeGrafter"/>
</dbReference>
<gene>
    <name evidence="2" type="ORF">HAZT_HAZT004820</name>
</gene>
<dbReference type="GO" id="GO:0030018">
    <property type="term" value="C:Z disc"/>
    <property type="evidence" value="ECO:0007669"/>
    <property type="project" value="TreeGrafter"/>
</dbReference>
<dbReference type="GO" id="GO:0005219">
    <property type="term" value="F:ryanodine-sensitive calcium-release channel activity"/>
    <property type="evidence" value="ECO:0007669"/>
    <property type="project" value="TreeGrafter"/>
</dbReference>
<name>A0A6A0HCS9_HYAAZ</name>
<dbReference type="PANTHER" id="PTHR46399">
    <property type="entry name" value="B30.2/SPRY DOMAIN-CONTAINING PROTEIN"/>
    <property type="match status" value="1"/>
</dbReference>
<dbReference type="Pfam" id="PF08709">
    <property type="entry name" value="Ins145_P3_rec"/>
    <property type="match status" value="1"/>
</dbReference>
<sequence>MEDMVCLSCNATGERVCLAAEGFGNRTCFLENITDKNSPPDLSQCVFVIEQALSVRALQELVTAAANESVGDERGGRGTIGCFGSCARFLLGGEHGRLKYPPPEAHSPVNECLLPYQASAPSTSRRVPPPLPGECLLH</sequence>
<dbReference type="InterPro" id="IPR014821">
    <property type="entry name" value="Ins145_P3_rcpt"/>
</dbReference>
<dbReference type="AlphaFoldDB" id="A0A6A0HCS9"/>
<reference evidence="2" key="1">
    <citation type="submission" date="2014-08" db="EMBL/GenBank/DDBJ databases">
        <authorList>
            <person name="Murali S."/>
            <person name="Richards S."/>
            <person name="Bandaranaike D."/>
            <person name="Bellair M."/>
            <person name="Blankenburg K."/>
            <person name="Chao H."/>
            <person name="Dinh H."/>
            <person name="Doddapaneni H."/>
            <person name="Dugan-Rocha S."/>
            <person name="Elkadiri S."/>
            <person name="Gnanaolivu R."/>
            <person name="Hughes D."/>
            <person name="Lee S."/>
            <person name="Li M."/>
            <person name="Ming W."/>
            <person name="Munidasa M."/>
            <person name="Muniz J."/>
            <person name="Nguyen L."/>
            <person name="Osuji N."/>
            <person name="Pu L.-L."/>
            <person name="Puazo M."/>
            <person name="Skinner E."/>
            <person name="Qu C."/>
            <person name="Quiroz J."/>
            <person name="Raj R."/>
            <person name="Weissenberger G."/>
            <person name="Xin Y."/>
            <person name="Zou X."/>
            <person name="Han Y."/>
            <person name="Worley K."/>
            <person name="Muzny D."/>
            <person name="Gibbs R."/>
        </authorList>
    </citation>
    <scope>NUCLEOTIDE SEQUENCE</scope>
    <source>
        <strain evidence="2">HAZT.00-mixed</strain>
        <tissue evidence="2">Whole organism</tissue>
    </source>
</reference>
<evidence type="ECO:0000313" key="2">
    <source>
        <dbReference type="EMBL" id="KAA0203309.1"/>
    </source>
</evidence>
<reference evidence="2" key="3">
    <citation type="submission" date="2019-06" db="EMBL/GenBank/DDBJ databases">
        <authorList>
            <person name="Poynton C."/>
            <person name="Hasenbein S."/>
            <person name="Benoit J.B."/>
            <person name="Sepulveda M.S."/>
            <person name="Poelchau M.F."/>
            <person name="Murali S.C."/>
            <person name="Chen S."/>
            <person name="Glastad K.M."/>
            <person name="Werren J.H."/>
            <person name="Vineis J.H."/>
            <person name="Bowen J.L."/>
            <person name="Friedrich M."/>
            <person name="Jones J."/>
            <person name="Robertson H.M."/>
            <person name="Feyereisen R."/>
            <person name="Mechler-Hickson A."/>
            <person name="Mathers N."/>
            <person name="Lee C.E."/>
            <person name="Colbourne J.K."/>
            <person name="Biales A."/>
            <person name="Johnston J.S."/>
            <person name="Wellborn G.A."/>
            <person name="Rosendale A.J."/>
            <person name="Cridge A.G."/>
            <person name="Munoz-Torres M.C."/>
            <person name="Bain P.A."/>
            <person name="Manny A.R."/>
            <person name="Major K.M."/>
            <person name="Lambert F.N."/>
            <person name="Vulpe C.D."/>
            <person name="Tuck P."/>
            <person name="Blalock B.J."/>
            <person name="Lin Y.-Y."/>
            <person name="Smith M.E."/>
            <person name="Ochoa-Acuna H."/>
            <person name="Chen M.-J.M."/>
            <person name="Childers C.P."/>
            <person name="Qu J."/>
            <person name="Dugan S."/>
            <person name="Lee S.L."/>
            <person name="Chao H."/>
            <person name="Dinh H."/>
            <person name="Han Y."/>
            <person name="Doddapaneni H."/>
            <person name="Worley K.C."/>
            <person name="Muzny D.M."/>
            <person name="Gibbs R.A."/>
            <person name="Richards S."/>
        </authorList>
    </citation>
    <scope>NUCLEOTIDE SEQUENCE</scope>
    <source>
        <strain evidence="2">HAZT.00-mixed</strain>
        <tissue evidence="2">Whole organism</tissue>
    </source>
</reference>
<organism evidence="2">
    <name type="scientific">Hyalella azteca</name>
    <name type="common">Amphipod</name>
    <dbReference type="NCBI Taxonomy" id="294128"/>
    <lineage>
        <taxon>Eukaryota</taxon>
        <taxon>Metazoa</taxon>
        <taxon>Ecdysozoa</taxon>
        <taxon>Arthropoda</taxon>
        <taxon>Crustacea</taxon>
        <taxon>Multicrustacea</taxon>
        <taxon>Malacostraca</taxon>
        <taxon>Eumalacostraca</taxon>
        <taxon>Peracarida</taxon>
        <taxon>Amphipoda</taxon>
        <taxon>Senticaudata</taxon>
        <taxon>Talitrida</taxon>
        <taxon>Talitroidea</taxon>
        <taxon>Hyalellidae</taxon>
        <taxon>Hyalella</taxon>
    </lineage>
</organism>
<dbReference type="Proteomes" id="UP000711488">
    <property type="component" value="Unassembled WGS sequence"/>
</dbReference>
<evidence type="ECO:0000259" key="1">
    <source>
        <dbReference type="Pfam" id="PF08709"/>
    </source>
</evidence>
<dbReference type="Gene3D" id="2.80.10.50">
    <property type="match status" value="1"/>
</dbReference>
<dbReference type="EMBL" id="JQDR03001933">
    <property type="protein sequence ID" value="KAA0203309.1"/>
    <property type="molecule type" value="Genomic_DNA"/>
</dbReference>